<comment type="pathway">
    <text evidence="2 11">Cofactor biosynthesis; (R)-pantothenate biosynthesis; (R)-pantoate from 3-methyl-2-oxobutanoate: step 2/2.</text>
</comment>
<evidence type="ECO:0000313" key="15">
    <source>
        <dbReference type="Proteomes" id="UP000244908"/>
    </source>
</evidence>
<keyword evidence="8 11" id="KW-0560">Oxidoreductase</keyword>
<reference evidence="14 15" key="1">
    <citation type="journal article" date="2019" name="Int. J. Syst. Evol. Microbiol.">
        <title>Limnobaculum parvum gen. nov., sp. nov., isolated from a freshwater lake.</title>
        <authorList>
            <person name="Baek C."/>
            <person name="Shin S.K."/>
            <person name="Yi H."/>
        </authorList>
    </citation>
    <scope>NUCLEOTIDE SEQUENCE [LARGE SCALE GENOMIC DNA]</scope>
    <source>
        <strain evidence="14 15">HYN0051</strain>
    </source>
</reference>
<dbReference type="FunFam" id="1.10.1040.10:FF:000017">
    <property type="entry name" value="2-dehydropantoate 2-reductase"/>
    <property type="match status" value="1"/>
</dbReference>
<dbReference type="AlphaFoldDB" id="A0A2Y9TZT3"/>
<evidence type="ECO:0000256" key="9">
    <source>
        <dbReference type="ARBA" id="ARBA00032024"/>
    </source>
</evidence>
<dbReference type="GO" id="GO:0005737">
    <property type="term" value="C:cytoplasm"/>
    <property type="evidence" value="ECO:0007669"/>
    <property type="project" value="TreeGrafter"/>
</dbReference>
<dbReference type="KEGG" id="lpv:HYN51_12520"/>
<dbReference type="EMBL" id="CP029185">
    <property type="protein sequence ID" value="AWH89298.1"/>
    <property type="molecule type" value="Genomic_DNA"/>
</dbReference>
<evidence type="ECO:0000256" key="10">
    <source>
        <dbReference type="ARBA" id="ARBA00048793"/>
    </source>
</evidence>
<evidence type="ECO:0000256" key="8">
    <source>
        <dbReference type="ARBA" id="ARBA00023002"/>
    </source>
</evidence>
<dbReference type="NCBIfam" id="TIGR00745">
    <property type="entry name" value="apbA_panE"/>
    <property type="match status" value="1"/>
</dbReference>
<keyword evidence="7 11" id="KW-0521">NADP</keyword>
<dbReference type="InterPro" id="IPR003710">
    <property type="entry name" value="ApbA"/>
</dbReference>
<sequence length="309" mass="33933">MRILIVGAGAVGGYFGGKLLESGQDVTFLVRPARAQKLKQSGLIIKNPGNQLISFPSPQLVTTEEISHPYDLILLSCKAYDLENAIDSFSPAVGPDTAILPLLNGMRHIQVLEQAFGSKKVLGGLCNIVSTVEADGTIYRMTPIHNIIFGELNGTKSDRTSRIAHIFKQTDFQSEHSENILLAMWEKWLFLASLASSTCLMRAPIGDIIASPDGKTFILMLIEEIRNIALKAGYAPDVERAHKMLTEPGSKLTASMYRDLQNGSRIEADHIVGDLLFRAQQSGIDPNSLIRLRAAYTHLKSYELQRSAV</sequence>
<dbReference type="Pfam" id="PF08546">
    <property type="entry name" value="ApbA_C"/>
    <property type="match status" value="1"/>
</dbReference>
<evidence type="ECO:0000313" key="14">
    <source>
        <dbReference type="EMBL" id="AWH89298.1"/>
    </source>
</evidence>
<dbReference type="EC" id="1.1.1.169" evidence="4 11"/>
<dbReference type="InterPro" id="IPR036291">
    <property type="entry name" value="NAD(P)-bd_dom_sf"/>
</dbReference>
<dbReference type="InterPro" id="IPR051402">
    <property type="entry name" value="KPR-Related"/>
</dbReference>
<dbReference type="SUPFAM" id="SSF51735">
    <property type="entry name" value="NAD(P)-binding Rossmann-fold domains"/>
    <property type="match status" value="1"/>
</dbReference>
<evidence type="ECO:0000256" key="5">
    <source>
        <dbReference type="ARBA" id="ARBA00019465"/>
    </source>
</evidence>
<dbReference type="SUPFAM" id="SSF48179">
    <property type="entry name" value="6-phosphogluconate dehydrogenase C-terminal domain-like"/>
    <property type="match status" value="1"/>
</dbReference>
<dbReference type="OrthoDB" id="9796561at2"/>
<evidence type="ECO:0000259" key="12">
    <source>
        <dbReference type="Pfam" id="PF02558"/>
    </source>
</evidence>
<dbReference type="Gene3D" id="3.40.50.720">
    <property type="entry name" value="NAD(P)-binding Rossmann-like Domain"/>
    <property type="match status" value="1"/>
</dbReference>
<evidence type="ECO:0000256" key="4">
    <source>
        <dbReference type="ARBA" id="ARBA00013014"/>
    </source>
</evidence>
<keyword evidence="6 11" id="KW-0566">Pantothenate biosynthesis</keyword>
<dbReference type="Proteomes" id="UP000244908">
    <property type="component" value="Chromosome"/>
</dbReference>
<proteinExistence type="inferred from homology"/>
<dbReference type="FunFam" id="3.40.50.720:FF:000307">
    <property type="entry name" value="2-dehydropantoate 2-reductase"/>
    <property type="match status" value="1"/>
</dbReference>
<feature type="domain" description="Ketopantoate reductase C-terminal" evidence="13">
    <location>
        <begin position="179"/>
        <end position="285"/>
    </location>
</feature>
<dbReference type="InterPro" id="IPR013752">
    <property type="entry name" value="KPA_reductase"/>
</dbReference>
<evidence type="ECO:0000256" key="6">
    <source>
        <dbReference type="ARBA" id="ARBA00022655"/>
    </source>
</evidence>
<accession>A0A2Y9TZT3</accession>
<evidence type="ECO:0000259" key="13">
    <source>
        <dbReference type="Pfam" id="PF08546"/>
    </source>
</evidence>
<evidence type="ECO:0000256" key="11">
    <source>
        <dbReference type="RuleBase" id="RU362068"/>
    </source>
</evidence>
<comment type="similarity">
    <text evidence="3 11">Belongs to the ketopantoate reductase family.</text>
</comment>
<dbReference type="Gene3D" id="1.10.1040.10">
    <property type="entry name" value="N-(1-d-carboxylethyl)-l-norvaline Dehydrogenase, domain 2"/>
    <property type="match status" value="1"/>
</dbReference>
<name>A0A2Y9TZT3_9GAMM</name>
<dbReference type="PANTHER" id="PTHR21708">
    <property type="entry name" value="PROBABLE 2-DEHYDROPANTOATE 2-REDUCTASE"/>
    <property type="match status" value="1"/>
</dbReference>
<dbReference type="Pfam" id="PF02558">
    <property type="entry name" value="ApbA"/>
    <property type="match status" value="1"/>
</dbReference>
<evidence type="ECO:0000256" key="1">
    <source>
        <dbReference type="ARBA" id="ARBA00002919"/>
    </source>
</evidence>
<dbReference type="NCBIfam" id="NF005094">
    <property type="entry name" value="PRK06522.2-5"/>
    <property type="match status" value="1"/>
</dbReference>
<evidence type="ECO:0000256" key="7">
    <source>
        <dbReference type="ARBA" id="ARBA00022857"/>
    </source>
</evidence>
<dbReference type="GO" id="GO:0015940">
    <property type="term" value="P:pantothenate biosynthetic process"/>
    <property type="evidence" value="ECO:0007669"/>
    <property type="project" value="UniProtKB-UniPathway"/>
</dbReference>
<dbReference type="InterPro" id="IPR013328">
    <property type="entry name" value="6PGD_dom2"/>
</dbReference>
<dbReference type="PANTHER" id="PTHR21708:SF26">
    <property type="entry name" value="2-DEHYDROPANTOATE 2-REDUCTASE"/>
    <property type="match status" value="1"/>
</dbReference>
<dbReference type="GO" id="GO:0008677">
    <property type="term" value="F:2-dehydropantoate 2-reductase activity"/>
    <property type="evidence" value="ECO:0007669"/>
    <property type="project" value="UniProtKB-EC"/>
</dbReference>
<gene>
    <name evidence="14" type="ORF">HYN51_12520</name>
</gene>
<keyword evidence="15" id="KW-1185">Reference proteome</keyword>
<protein>
    <recommendedName>
        <fullName evidence="5 11">2-dehydropantoate 2-reductase</fullName>
        <ecNumber evidence="4 11">1.1.1.169</ecNumber>
    </recommendedName>
    <alternativeName>
        <fullName evidence="9 11">Ketopantoate reductase</fullName>
    </alternativeName>
</protein>
<organism evidence="14 15">
    <name type="scientific">Limnobaculum parvum</name>
    <dbReference type="NCBI Taxonomy" id="2172103"/>
    <lineage>
        <taxon>Bacteria</taxon>
        <taxon>Pseudomonadati</taxon>
        <taxon>Pseudomonadota</taxon>
        <taxon>Gammaproteobacteria</taxon>
        <taxon>Enterobacterales</taxon>
        <taxon>Budviciaceae</taxon>
        <taxon>Limnobaculum</taxon>
    </lineage>
</organism>
<evidence type="ECO:0000256" key="3">
    <source>
        <dbReference type="ARBA" id="ARBA00007870"/>
    </source>
</evidence>
<dbReference type="InterPro" id="IPR008927">
    <property type="entry name" value="6-PGluconate_DH-like_C_sf"/>
</dbReference>
<comment type="function">
    <text evidence="1 11">Catalyzes the NADPH-dependent reduction of ketopantoate into pantoic acid.</text>
</comment>
<dbReference type="RefSeq" id="WP_108901348.1">
    <property type="nucleotide sequence ID" value="NZ_CP029185.2"/>
</dbReference>
<dbReference type="UniPathway" id="UPA00028">
    <property type="reaction ID" value="UER00004"/>
</dbReference>
<comment type="catalytic activity">
    <reaction evidence="10 11">
        <text>(R)-pantoate + NADP(+) = 2-dehydropantoate + NADPH + H(+)</text>
        <dbReference type="Rhea" id="RHEA:16233"/>
        <dbReference type="ChEBI" id="CHEBI:11561"/>
        <dbReference type="ChEBI" id="CHEBI:15378"/>
        <dbReference type="ChEBI" id="CHEBI:15980"/>
        <dbReference type="ChEBI" id="CHEBI:57783"/>
        <dbReference type="ChEBI" id="CHEBI:58349"/>
        <dbReference type="EC" id="1.1.1.169"/>
    </reaction>
</comment>
<evidence type="ECO:0000256" key="2">
    <source>
        <dbReference type="ARBA" id="ARBA00004994"/>
    </source>
</evidence>
<dbReference type="InterPro" id="IPR013332">
    <property type="entry name" value="KPR_N"/>
</dbReference>
<feature type="domain" description="Ketopantoate reductase N-terminal" evidence="12">
    <location>
        <begin position="3"/>
        <end position="153"/>
    </location>
</feature>